<reference evidence="2" key="1">
    <citation type="journal article" date="2021" name="Nat. Commun.">
        <title>Genetic determinants of endophytism in the Arabidopsis root mycobiome.</title>
        <authorList>
            <person name="Mesny F."/>
            <person name="Miyauchi S."/>
            <person name="Thiergart T."/>
            <person name="Pickel B."/>
            <person name="Atanasova L."/>
            <person name="Karlsson M."/>
            <person name="Huettel B."/>
            <person name="Barry K.W."/>
            <person name="Haridas S."/>
            <person name="Chen C."/>
            <person name="Bauer D."/>
            <person name="Andreopoulos W."/>
            <person name="Pangilinan J."/>
            <person name="LaButti K."/>
            <person name="Riley R."/>
            <person name="Lipzen A."/>
            <person name="Clum A."/>
            <person name="Drula E."/>
            <person name="Henrissat B."/>
            <person name="Kohler A."/>
            <person name="Grigoriev I.V."/>
            <person name="Martin F.M."/>
            <person name="Hacquard S."/>
        </authorList>
    </citation>
    <scope>NUCLEOTIDE SEQUENCE</scope>
    <source>
        <strain evidence="2">MPI-CAGE-CH-0243</strain>
    </source>
</reference>
<dbReference type="SUPFAM" id="SSF55486">
    <property type="entry name" value="Metalloproteases ('zincins'), catalytic domain"/>
    <property type="match status" value="1"/>
</dbReference>
<proteinExistence type="predicted"/>
<name>A0A9P9IES1_9PLEO</name>
<feature type="chain" id="PRO_5040169073" evidence="1">
    <location>
        <begin position="25"/>
        <end position="383"/>
    </location>
</feature>
<feature type="signal peptide" evidence="1">
    <location>
        <begin position="1"/>
        <end position="24"/>
    </location>
</feature>
<protein>
    <submittedName>
        <fullName evidence="2">Uncharacterized protein</fullName>
    </submittedName>
</protein>
<comment type="caution">
    <text evidence="2">The sequence shown here is derived from an EMBL/GenBank/DDBJ whole genome shotgun (WGS) entry which is preliminary data.</text>
</comment>
<evidence type="ECO:0000313" key="3">
    <source>
        <dbReference type="Proteomes" id="UP000700596"/>
    </source>
</evidence>
<sequence>MFILQRVVSLPVLLSAALIAHAWAAPEGFISMGGGPGRQYAATLTGGERCNDREIQEIRAGFDEMNLLFQSALPLNWNADAEREFFGRRERIANHTDLVESNLRRATQYAALVGNATRMPDIHIRCDDPNDICDEGNKKEGKHAAYNIGNEPHINFCKPYFGLKSLEKAVDEAAKGPATNMNIMAYYNRATAWARQILHISAVGSAIVEKAVAPVLSPSTNSSNTWITQMYNAPMNTSVLAGVMNERPKTDGPNDIQTLKFAYGATRAKLVATLSTQQSYDAVNNAENYALFAQARYVIEKKRIYPAEPVILVNNEAAILANNELQAGGGKRYACFDMSDVVPRNQRTSSIGAPLTSLATPIRGKNRHPLLVVYSISLVFLLS</sequence>
<keyword evidence="1" id="KW-0732">Signal</keyword>
<dbReference type="Gene3D" id="3.40.390.10">
    <property type="entry name" value="Collagenase (Catalytic Domain)"/>
    <property type="match status" value="1"/>
</dbReference>
<dbReference type="GO" id="GO:0008237">
    <property type="term" value="F:metallopeptidase activity"/>
    <property type="evidence" value="ECO:0007669"/>
    <property type="project" value="InterPro"/>
</dbReference>
<dbReference type="OrthoDB" id="1896086at2759"/>
<keyword evidence="3" id="KW-1185">Reference proteome</keyword>
<dbReference type="AlphaFoldDB" id="A0A9P9IES1"/>
<dbReference type="EMBL" id="JAGMWT010000014">
    <property type="protein sequence ID" value="KAH7116750.1"/>
    <property type="molecule type" value="Genomic_DNA"/>
</dbReference>
<gene>
    <name evidence="2" type="ORF">B0J11DRAFT_537479</name>
</gene>
<accession>A0A9P9IES1</accession>
<dbReference type="InterPro" id="IPR024079">
    <property type="entry name" value="MetalloPept_cat_dom_sf"/>
</dbReference>
<organism evidence="2 3">
    <name type="scientific">Dendryphion nanum</name>
    <dbReference type="NCBI Taxonomy" id="256645"/>
    <lineage>
        <taxon>Eukaryota</taxon>
        <taxon>Fungi</taxon>
        <taxon>Dikarya</taxon>
        <taxon>Ascomycota</taxon>
        <taxon>Pezizomycotina</taxon>
        <taxon>Dothideomycetes</taxon>
        <taxon>Pleosporomycetidae</taxon>
        <taxon>Pleosporales</taxon>
        <taxon>Torulaceae</taxon>
        <taxon>Dendryphion</taxon>
    </lineage>
</organism>
<evidence type="ECO:0000313" key="2">
    <source>
        <dbReference type="EMBL" id="KAH7116750.1"/>
    </source>
</evidence>
<evidence type="ECO:0000256" key="1">
    <source>
        <dbReference type="SAM" id="SignalP"/>
    </source>
</evidence>
<dbReference type="Proteomes" id="UP000700596">
    <property type="component" value="Unassembled WGS sequence"/>
</dbReference>